<keyword evidence="2 4" id="KW-0378">Hydrolase</keyword>
<dbReference type="InterPro" id="IPR030459">
    <property type="entry name" value="Glyco_hydro_31_CS"/>
</dbReference>
<dbReference type="Gene3D" id="2.60.40.1760">
    <property type="entry name" value="glycosyl hydrolase (family 31)"/>
    <property type="match status" value="1"/>
</dbReference>
<evidence type="ECO:0000256" key="3">
    <source>
        <dbReference type="ARBA" id="ARBA00023295"/>
    </source>
</evidence>
<evidence type="ECO:0000259" key="8">
    <source>
        <dbReference type="Pfam" id="PF21365"/>
    </source>
</evidence>
<dbReference type="InterPro" id="IPR025887">
    <property type="entry name" value="Glyco_hydro_31_N_dom"/>
</dbReference>
<evidence type="ECO:0000256" key="4">
    <source>
        <dbReference type="RuleBase" id="RU361185"/>
    </source>
</evidence>
<dbReference type="Pfam" id="PF01055">
    <property type="entry name" value="Glyco_hydro_31_2nd"/>
    <property type="match status" value="1"/>
</dbReference>
<dbReference type="SUPFAM" id="SSF74650">
    <property type="entry name" value="Galactose mutarotase-like"/>
    <property type="match status" value="1"/>
</dbReference>
<dbReference type="Pfam" id="PF13802">
    <property type="entry name" value="Gal_mutarotas_2"/>
    <property type="match status" value="1"/>
</dbReference>
<evidence type="ECO:0000259" key="5">
    <source>
        <dbReference type="Pfam" id="PF01055"/>
    </source>
</evidence>
<dbReference type="CDD" id="cd14752">
    <property type="entry name" value="GH31_N"/>
    <property type="match status" value="1"/>
</dbReference>
<dbReference type="GO" id="GO:0005975">
    <property type="term" value="P:carbohydrate metabolic process"/>
    <property type="evidence" value="ECO:0007669"/>
    <property type="project" value="InterPro"/>
</dbReference>
<accession>A0A9J6RG85</accession>
<dbReference type="RefSeq" id="WP_268781193.1">
    <property type="nucleotide sequence ID" value="NZ_JAPRAT010000036.1"/>
</dbReference>
<dbReference type="InterPro" id="IPR000322">
    <property type="entry name" value="Glyco_hydro_31_TIM"/>
</dbReference>
<dbReference type="AlphaFoldDB" id="A0A9J6RG85"/>
<dbReference type="InterPro" id="IPR011013">
    <property type="entry name" value="Gal_mutarotase_sf_dom"/>
</dbReference>
<feature type="domain" description="Glycoside hydrolase family 31 TIM barrel" evidence="5">
    <location>
        <begin position="256"/>
        <end position="581"/>
    </location>
</feature>
<dbReference type="PROSITE" id="PS00707">
    <property type="entry name" value="GLYCOSYL_HYDROL_F31_2"/>
    <property type="match status" value="1"/>
</dbReference>
<dbReference type="InterPro" id="IPR048395">
    <property type="entry name" value="Glyco_hydro_31_C"/>
</dbReference>
<keyword evidence="3 4" id="KW-0326">Glycosidase</keyword>
<dbReference type="Gene3D" id="3.20.20.80">
    <property type="entry name" value="Glycosidases"/>
    <property type="match status" value="1"/>
</dbReference>
<dbReference type="InterPro" id="IPR033403">
    <property type="entry name" value="DUF5110"/>
</dbReference>
<feature type="domain" description="DUF5110" evidence="7">
    <location>
        <begin position="694"/>
        <end position="765"/>
    </location>
</feature>
<dbReference type="Gene3D" id="2.60.40.1180">
    <property type="entry name" value="Golgi alpha-mannosidase II"/>
    <property type="match status" value="2"/>
</dbReference>
<dbReference type="InterPro" id="IPR013780">
    <property type="entry name" value="Glyco_hydro_b"/>
</dbReference>
<organism evidence="9 10">
    <name type="scientific">Natronobacillus azotifigens</name>
    <dbReference type="NCBI Taxonomy" id="472978"/>
    <lineage>
        <taxon>Bacteria</taxon>
        <taxon>Bacillati</taxon>
        <taxon>Bacillota</taxon>
        <taxon>Bacilli</taxon>
        <taxon>Bacillales</taxon>
        <taxon>Bacillaceae</taxon>
        <taxon>Natronobacillus</taxon>
    </lineage>
</organism>
<dbReference type="CDD" id="cd06604">
    <property type="entry name" value="GH31_glucosidase_II_MalA"/>
    <property type="match status" value="1"/>
</dbReference>
<evidence type="ECO:0000256" key="2">
    <source>
        <dbReference type="ARBA" id="ARBA00022801"/>
    </source>
</evidence>
<evidence type="ECO:0000259" key="7">
    <source>
        <dbReference type="Pfam" id="PF17137"/>
    </source>
</evidence>
<name>A0A9J6RG85_9BACI</name>
<dbReference type="GO" id="GO:0030246">
    <property type="term" value="F:carbohydrate binding"/>
    <property type="evidence" value="ECO:0007669"/>
    <property type="project" value="InterPro"/>
</dbReference>
<dbReference type="EMBL" id="JAPRAT010000036">
    <property type="protein sequence ID" value="MCZ0704421.1"/>
    <property type="molecule type" value="Genomic_DNA"/>
</dbReference>
<evidence type="ECO:0000259" key="6">
    <source>
        <dbReference type="Pfam" id="PF13802"/>
    </source>
</evidence>
<dbReference type="PROSITE" id="PS00129">
    <property type="entry name" value="GLYCOSYL_HYDROL_F31_1"/>
    <property type="match status" value="1"/>
</dbReference>
<dbReference type="PANTHER" id="PTHR22762">
    <property type="entry name" value="ALPHA-GLUCOSIDASE"/>
    <property type="match status" value="1"/>
</dbReference>
<evidence type="ECO:0000313" key="10">
    <source>
        <dbReference type="Proteomes" id="UP001084197"/>
    </source>
</evidence>
<feature type="domain" description="Glycosyl hydrolase family 31 C-terminal" evidence="8">
    <location>
        <begin position="590"/>
        <end position="676"/>
    </location>
</feature>
<dbReference type="Pfam" id="PF21365">
    <property type="entry name" value="Glyco_hydro_31_3rd"/>
    <property type="match status" value="1"/>
</dbReference>
<evidence type="ECO:0000313" key="9">
    <source>
        <dbReference type="EMBL" id="MCZ0704421.1"/>
    </source>
</evidence>
<dbReference type="InterPro" id="IPR030458">
    <property type="entry name" value="Glyco_hydro_31_AS"/>
</dbReference>
<comment type="similarity">
    <text evidence="1 4">Belongs to the glycosyl hydrolase 31 family.</text>
</comment>
<reference evidence="9" key="1">
    <citation type="submission" date="2022-11" db="EMBL/GenBank/DDBJ databases">
        <title>WGS of Natronobacillus azotifigens 24KS-1, an anaerobic diazotrophic haloalkaliphile from soda-rich habitats.</title>
        <authorList>
            <person name="Sorokin D.Y."/>
            <person name="Merkel A.Y."/>
        </authorList>
    </citation>
    <scope>NUCLEOTIDE SEQUENCE</scope>
    <source>
        <strain evidence="9">24KS-1</strain>
    </source>
</reference>
<evidence type="ECO:0000256" key="1">
    <source>
        <dbReference type="ARBA" id="ARBA00007806"/>
    </source>
</evidence>
<feature type="domain" description="Glycoside hydrolase family 31 N-terminal" evidence="6">
    <location>
        <begin position="46"/>
        <end position="214"/>
    </location>
</feature>
<sequence>MNQSSNEIHPEKKASKSEMVFNDIGRLEMINVDKDMVLIECEGGNVEVRFYAEAVLNFRYFKKGMEKKHVTQAVIRKHRANDWLVEEDDEIWKLISVNNGMNISGTKNPFRMNIFSSEGELLLGESEQGLSYTHNGRLMSVKSANDNERYYGLGEKTGFLDKKGASYTMWNTDVYAPHNPETDALYQSIPFFISHRGKTAYGLFLDNSGKTHIDLRTDQGTYQFMTENGVLEYFFFEGPTLKDVVKQYTWLTGRMELPPKWAIGYHQSRYSYETEKEAMDVVDAFQEKNIPLDAICLDIHYMNGYRVFTFDEDSFNKPFEFIMNLKKKGVHVIPIVDPGVKVDAKYELYQAGVKEGLFSQYLDGRIYYGEVWPGQSAFPDFLNDRVRRWWGDLHKFYINLGIEGIWNDMNEPAVFNDTLTMDVQVMHKTDTDRFIAHEDVHNIYGFLMCKATFEGMKDQLNGRRTFVLTRSGYAGIQRYAAVWTGDNRSFWEHLQLSLPMCLNLGLSGVAFSGADVGGFAHDTSGQLLARWTQVGAFIPYFRNHSSIDTIRQEPWMFGEEIEAIVKKYIQLRYQWMPELYKWFKEASNLGLPVMRPLVLEFPLDKETYNCADQFMVGEATMIAPIMMPDTTHRSVYFPHGEWVDYWTGKRFEGGQYHLVQADLTTLPIYIRAGYAIAQGSVKQHSKTIEQDMQVHFYLPNKEVTSLSYDSYDDDGESYEYQNNDFSNYSINITVDHINLKIEVITVKKGSYKAAWESSWKIVLHGDFLEGERYLTTINANKVSPYIQTDKEIMLDIS</sequence>
<gene>
    <name evidence="9" type="ORF">OWO01_14520</name>
</gene>
<keyword evidence="10" id="KW-1185">Reference proteome</keyword>
<dbReference type="Pfam" id="PF17137">
    <property type="entry name" value="DUF5110"/>
    <property type="match status" value="1"/>
</dbReference>
<dbReference type="InterPro" id="IPR017853">
    <property type="entry name" value="GH"/>
</dbReference>
<dbReference type="Proteomes" id="UP001084197">
    <property type="component" value="Unassembled WGS sequence"/>
</dbReference>
<dbReference type="PANTHER" id="PTHR22762:SF166">
    <property type="entry name" value="ALPHA-GLUCOSIDASE"/>
    <property type="match status" value="1"/>
</dbReference>
<dbReference type="GO" id="GO:0090599">
    <property type="term" value="F:alpha-glucosidase activity"/>
    <property type="evidence" value="ECO:0007669"/>
    <property type="project" value="UniProtKB-ARBA"/>
</dbReference>
<dbReference type="SUPFAM" id="SSF51011">
    <property type="entry name" value="Glycosyl hydrolase domain"/>
    <property type="match status" value="1"/>
</dbReference>
<proteinExistence type="inferred from homology"/>
<comment type="caution">
    <text evidence="9">The sequence shown here is derived from an EMBL/GenBank/DDBJ whole genome shotgun (WGS) entry which is preliminary data.</text>
</comment>
<dbReference type="SUPFAM" id="SSF51445">
    <property type="entry name" value="(Trans)glycosidases"/>
    <property type="match status" value="1"/>
</dbReference>
<protein>
    <submittedName>
        <fullName evidence="9">DUF5110 domain-containing protein</fullName>
    </submittedName>
</protein>